<evidence type="ECO:0000256" key="4">
    <source>
        <dbReference type="PIRNR" id="PIRNR002756"/>
    </source>
</evidence>
<feature type="region of interest" description="Disordered" evidence="5">
    <location>
        <begin position="26"/>
        <end position="78"/>
    </location>
</feature>
<dbReference type="EMBL" id="RKHK01000001">
    <property type="protein sequence ID" value="ROR72786.1"/>
    <property type="molecule type" value="Genomic_DNA"/>
</dbReference>
<comment type="similarity">
    <text evidence="1 4">Belongs to the PstS family.</text>
</comment>
<name>A0A3N2BBZ6_9MICO</name>
<keyword evidence="9" id="KW-1185">Reference proteome</keyword>
<dbReference type="SUPFAM" id="SSF53850">
    <property type="entry name" value="Periplasmic binding protein-like II"/>
    <property type="match status" value="1"/>
</dbReference>
<sequence length="392" mass="41530">MSTSIIKPRIASIAAASVLAITLASCAGNDGPSDTAPGDDVDGTEATDDNPDDDTDSDDNADGDDNEGGELSGNLEGAGATFPNPVFQDWAFEYSGNVQPGVQINYQSIGSGGGIEQFLLQTVDFGSSERYLREEDLAEAADGRSCDAIQFPVLFGAVTIAFGDDQFEGLVLDAETIAGIYQREITNYNDPAIAELNPDMDLPDMEIIPVHRSDGSGTTSVFTTYLEDAAPNWELGSGTEVQWPAETIGGQGNEGVTAGTEQNPGGIGYVNQAYAIVNDLPTAAVVNEDGNAVQATLEATTEALEVLEIPDNFQFDILGVGGEGFPIVGANWIFAYECGYDENTAEMLKDYWTWATQDEVAIDLAMELGYAPLGEGLRPRVAEAIERINSED</sequence>
<dbReference type="InterPro" id="IPR005673">
    <property type="entry name" value="ABC_phos-bd_PstS"/>
</dbReference>
<feature type="chain" id="PRO_5039620205" description="Phosphate-binding protein" evidence="6">
    <location>
        <begin position="28"/>
        <end position="392"/>
    </location>
</feature>
<dbReference type="PIRSF" id="PIRSF002756">
    <property type="entry name" value="PstS"/>
    <property type="match status" value="1"/>
</dbReference>
<reference evidence="8 9" key="1">
    <citation type="submission" date="2018-11" db="EMBL/GenBank/DDBJ databases">
        <title>Sequencing the genomes of 1000 actinobacteria strains.</title>
        <authorList>
            <person name="Klenk H.-P."/>
        </authorList>
    </citation>
    <scope>NUCLEOTIDE SEQUENCE [LARGE SCALE GENOMIC DNA]</scope>
    <source>
        <strain evidence="8 9">DSM 11294</strain>
    </source>
</reference>
<comment type="caution">
    <text evidence="8">The sequence shown here is derived from an EMBL/GenBank/DDBJ whole genome shotgun (WGS) entry which is preliminary data.</text>
</comment>
<evidence type="ECO:0000256" key="2">
    <source>
        <dbReference type="ARBA" id="ARBA00022448"/>
    </source>
</evidence>
<organism evidence="8 9">
    <name type="scientific">Bogoriella caseilytica</name>
    <dbReference type="NCBI Taxonomy" id="56055"/>
    <lineage>
        <taxon>Bacteria</taxon>
        <taxon>Bacillati</taxon>
        <taxon>Actinomycetota</taxon>
        <taxon>Actinomycetes</taxon>
        <taxon>Micrococcales</taxon>
        <taxon>Bogoriellaceae</taxon>
        <taxon>Bogoriella</taxon>
    </lineage>
</organism>
<dbReference type="GO" id="GO:0042301">
    <property type="term" value="F:phosphate ion binding"/>
    <property type="evidence" value="ECO:0007669"/>
    <property type="project" value="InterPro"/>
</dbReference>
<evidence type="ECO:0000256" key="5">
    <source>
        <dbReference type="SAM" id="MobiDB-lite"/>
    </source>
</evidence>
<dbReference type="PANTHER" id="PTHR42996:SF1">
    <property type="entry name" value="PHOSPHATE-BINDING PROTEIN PSTS"/>
    <property type="match status" value="1"/>
</dbReference>
<keyword evidence="2 4" id="KW-0813">Transport</keyword>
<dbReference type="Gene3D" id="3.40.190.10">
    <property type="entry name" value="Periplasmic binding protein-like II"/>
    <property type="match status" value="2"/>
</dbReference>
<gene>
    <name evidence="8" type="ORF">EDD31_1146</name>
</gene>
<dbReference type="AlphaFoldDB" id="A0A3N2BBZ6"/>
<dbReference type="Pfam" id="PF12849">
    <property type="entry name" value="PBP_like_2"/>
    <property type="match status" value="1"/>
</dbReference>
<dbReference type="InterPro" id="IPR024370">
    <property type="entry name" value="PBP_domain"/>
</dbReference>
<evidence type="ECO:0000313" key="8">
    <source>
        <dbReference type="EMBL" id="ROR72786.1"/>
    </source>
</evidence>
<feature type="compositionally biased region" description="Acidic residues" evidence="5">
    <location>
        <begin position="37"/>
        <end position="68"/>
    </location>
</feature>
<dbReference type="InterPro" id="IPR050962">
    <property type="entry name" value="Phosphate-bind_PstS"/>
</dbReference>
<evidence type="ECO:0000256" key="6">
    <source>
        <dbReference type="SAM" id="SignalP"/>
    </source>
</evidence>
<evidence type="ECO:0000259" key="7">
    <source>
        <dbReference type="Pfam" id="PF12849"/>
    </source>
</evidence>
<dbReference type="GO" id="GO:0035435">
    <property type="term" value="P:phosphate ion transmembrane transport"/>
    <property type="evidence" value="ECO:0007669"/>
    <property type="project" value="InterPro"/>
</dbReference>
<proteinExistence type="inferred from homology"/>
<dbReference type="PROSITE" id="PS51257">
    <property type="entry name" value="PROKAR_LIPOPROTEIN"/>
    <property type="match status" value="1"/>
</dbReference>
<keyword evidence="3 4" id="KW-0592">Phosphate transport</keyword>
<dbReference type="CDD" id="cd13565">
    <property type="entry name" value="PBP2_PstS"/>
    <property type="match status" value="1"/>
</dbReference>
<protein>
    <recommendedName>
        <fullName evidence="4">Phosphate-binding protein</fullName>
    </recommendedName>
</protein>
<keyword evidence="6" id="KW-0732">Signal</keyword>
<evidence type="ECO:0000256" key="1">
    <source>
        <dbReference type="ARBA" id="ARBA00008725"/>
    </source>
</evidence>
<feature type="domain" description="PBP" evidence="7">
    <location>
        <begin position="69"/>
        <end position="359"/>
    </location>
</feature>
<accession>A0A3N2BBZ6</accession>
<evidence type="ECO:0000256" key="3">
    <source>
        <dbReference type="ARBA" id="ARBA00022592"/>
    </source>
</evidence>
<dbReference type="NCBIfam" id="TIGR00975">
    <property type="entry name" value="3a0107s03"/>
    <property type="match status" value="1"/>
</dbReference>
<dbReference type="PANTHER" id="PTHR42996">
    <property type="entry name" value="PHOSPHATE-BINDING PROTEIN PSTS"/>
    <property type="match status" value="1"/>
</dbReference>
<dbReference type="OrthoDB" id="9801510at2"/>
<evidence type="ECO:0000313" key="9">
    <source>
        <dbReference type="Proteomes" id="UP000280668"/>
    </source>
</evidence>
<feature type="signal peptide" evidence="6">
    <location>
        <begin position="1"/>
        <end position="27"/>
    </location>
</feature>
<dbReference type="RefSeq" id="WP_123303303.1">
    <property type="nucleotide sequence ID" value="NZ_RKHK01000001.1"/>
</dbReference>
<dbReference type="Proteomes" id="UP000280668">
    <property type="component" value="Unassembled WGS sequence"/>
</dbReference>
<dbReference type="GO" id="GO:0043190">
    <property type="term" value="C:ATP-binding cassette (ABC) transporter complex"/>
    <property type="evidence" value="ECO:0007669"/>
    <property type="project" value="InterPro"/>
</dbReference>